<organism evidence="1 2">
    <name type="scientific">Petralouisia muris</name>
    <dbReference type="NCBI Taxonomy" id="3032872"/>
    <lineage>
        <taxon>Bacteria</taxon>
        <taxon>Bacillati</taxon>
        <taxon>Bacillota</taxon>
        <taxon>Clostridia</taxon>
        <taxon>Lachnospirales</taxon>
        <taxon>Lachnospiraceae</taxon>
        <taxon>Petralouisia</taxon>
    </lineage>
</organism>
<name>A0AC61RQC2_9FIRM</name>
<evidence type="ECO:0000313" key="1">
    <source>
        <dbReference type="EMBL" id="TGY90932.1"/>
    </source>
</evidence>
<dbReference type="Proteomes" id="UP000304953">
    <property type="component" value="Unassembled WGS sequence"/>
</dbReference>
<accession>A0AC61RQC2</accession>
<keyword evidence="2" id="KW-1185">Reference proteome</keyword>
<sequence>MIPYQRRTQMLQLLEKSEVVSLDDFCKKLQDVSESTVRRDLKTLEAEGQIILLRGGGARLKKGSYEVPMNSKSIKNVNEKENIARYAAGLVKDGESVYLDSGSTVLRMVKYLKHKDITIVTTNAMIFPELQETKLKCFLAGGEINVSSASILGTKTNSDLQRMYFDKAFLGANGFSDKAGISTPDLREAEKKQIVCRNATEAYVLLDSSKSGRNTLSKVFELGEVTIISDKETDMLLASGNYIVAK</sequence>
<reference evidence="1" key="1">
    <citation type="submission" date="2019-04" db="EMBL/GenBank/DDBJ databases">
        <title>Microbes associate with the intestines of laboratory mice.</title>
        <authorList>
            <person name="Navarre W."/>
            <person name="Wong E."/>
            <person name="Huang K."/>
            <person name="Tropini C."/>
            <person name="Ng K."/>
            <person name="Yu B."/>
        </authorList>
    </citation>
    <scope>NUCLEOTIDE SEQUENCE</scope>
    <source>
        <strain evidence="1">NM01_1-7b</strain>
    </source>
</reference>
<comment type="caution">
    <text evidence="1">The sequence shown here is derived from an EMBL/GenBank/DDBJ whole genome shotgun (WGS) entry which is preliminary data.</text>
</comment>
<proteinExistence type="predicted"/>
<evidence type="ECO:0000313" key="2">
    <source>
        <dbReference type="Proteomes" id="UP000304953"/>
    </source>
</evidence>
<gene>
    <name evidence="1" type="ORF">E5329_23685</name>
</gene>
<dbReference type="EMBL" id="SRYA01000078">
    <property type="protein sequence ID" value="TGY90932.1"/>
    <property type="molecule type" value="Genomic_DNA"/>
</dbReference>
<protein>
    <submittedName>
        <fullName evidence="1">DeoR/GlpR transcriptional regulator</fullName>
    </submittedName>
</protein>